<gene>
    <name evidence="3" type="ORF">TGGT1_231960</name>
</gene>
<evidence type="ECO:0000313" key="4">
    <source>
        <dbReference type="Proteomes" id="UP000005641"/>
    </source>
</evidence>
<feature type="signal peptide" evidence="2">
    <location>
        <begin position="1"/>
        <end position="18"/>
    </location>
</feature>
<dbReference type="VEuPathDB" id="ToxoDB:TGGT1_231960"/>
<comment type="caution">
    <text evidence="3">The sequence shown here is derived from an EMBL/GenBank/DDBJ whole genome shotgun (WGS) entry which is preliminary data.</text>
</comment>
<evidence type="ECO:0000256" key="1">
    <source>
        <dbReference type="SAM" id="MobiDB-lite"/>
    </source>
</evidence>
<protein>
    <submittedName>
        <fullName evidence="3">Putative omega secalin</fullName>
    </submittedName>
</protein>
<feature type="compositionally biased region" description="Polar residues" evidence="1">
    <location>
        <begin position="558"/>
        <end position="570"/>
    </location>
</feature>
<dbReference type="AlphaFoldDB" id="S7WBR2"/>
<dbReference type="PHI-base" id="PHI:8349"/>
<keyword evidence="2" id="KW-0732">Signal</keyword>
<feature type="compositionally biased region" description="Polar residues" evidence="1">
    <location>
        <begin position="272"/>
        <end position="299"/>
    </location>
</feature>
<evidence type="ECO:0000313" key="3">
    <source>
        <dbReference type="EMBL" id="EPR64284.1"/>
    </source>
</evidence>
<feature type="region of interest" description="Disordered" evidence="1">
    <location>
        <begin position="383"/>
        <end position="516"/>
    </location>
</feature>
<feature type="compositionally biased region" description="Polar residues" evidence="1">
    <location>
        <begin position="184"/>
        <end position="196"/>
    </location>
</feature>
<sequence>MKVRSVLSVGFWAAACIAFQTNPDLDNLCHDNSRNYEFRLLDSVFFTREGLWTSLRIVGTEAAAHSPTSTKEEQDPGSSNSPGEGTSGTQLPQGSTQCDWRKCGTREQVEKTIKEIEEEWGDESAFVTRKLQRRMSTPCRLKKHPCPKQRSTWEREIREEFRRVAPRHLERAATLRKALEQRPPSMSGSLGTQSTGGALPQATPEDTSVSRMSATPGNAVEVELIGFAVGNDDTDIPVFRTPGPPGTTSAPSEPQAGIPATLGGKPAILILPTTSDASTGGRSISQSGTNLTQQASFQQPGGTASGPSTSSSVSTSQTPLPPGNVRGAAGLGASTPSTTNLLQASSKNSTVDPGASSSSGVSGVAQAFPGVLPGSVMHQALQRSGLLSQPPPSERPAASKRRRKRRGGEGDLASQGVGRTGVNQPVAVDPYDNTPSPKLRFSPLRTAEGAAGATKPPHLLASLPSSDPGMFSSTGSSPTGSSRLPSPQGSSSSTSLSLGTAHRNSQTTFPLKREPLPPGTLVEPVVPLVPFAANKNGRLETVIIPSAAVVATGGSSFPQSGTDATQQNLPSAEAHVESPRRFRTFSSSHKGMLCINHYSSSHKGLLCINHYSSSHKGLLCINHYSSSHKGLLCINHYSCSHKGLLCINHYSSRHKGLLCINHYRCSHKGMLCINHYSSSSNRGLLCTIDHSISHKGMLCINHYSSSSNRGLLCTIDHSISHKGMLCTNHYSSSHKGLLCINHYSSSHRGLLCTIDHSISHKGLLCINHYSSSHRGLLCTIDHSISHKGMLCINHYSSSHRGLLCTIDHSISHKGMLCINHYSSSSNRGLLCTIDHSISDKGMLCINHYSSSHKGMLCINHYSSSHKGLLCINHYSISHKGLLCTIDHSISHKGLLCINHYSSSHKGILCINHYSSSNRGLLCTICTIDHSISHKGMLCINHYSSSSHKGLLCTIDHSISHKGMLCINHYSSSHRGLLCTIDHSISHKGMLCINHYSSSSNRGLLCTIDHSISHKGMLCTNHYSSSHKGLLCINHYSSSHKGLLCINHYSSSHKGLLCINHYSIRHKGLLCINHYSSRSCCHLGCSRKLRCRGSLRWLQLTKANNVHLVKCL</sequence>
<feature type="compositionally biased region" description="Polar residues" evidence="1">
    <location>
        <begin position="76"/>
        <end position="98"/>
    </location>
</feature>
<dbReference type="EMBL" id="AAQM03000025">
    <property type="protein sequence ID" value="EPR64284.1"/>
    <property type="molecule type" value="Genomic_DNA"/>
</dbReference>
<feature type="chain" id="PRO_5004546087" evidence="2">
    <location>
        <begin position="19"/>
        <end position="1111"/>
    </location>
</feature>
<feature type="compositionally biased region" description="Low complexity" evidence="1">
    <location>
        <begin position="472"/>
        <end position="500"/>
    </location>
</feature>
<proteinExistence type="predicted"/>
<dbReference type="PROSITE" id="PS51257">
    <property type="entry name" value="PROKAR_LIPOPROTEIN"/>
    <property type="match status" value="1"/>
</dbReference>
<reference evidence="3 4" key="1">
    <citation type="submission" date="2006-05" db="EMBL/GenBank/DDBJ databases">
        <authorList>
            <person name="Paulsen I."/>
        </authorList>
    </citation>
    <scope>NUCLEOTIDE SEQUENCE [LARGE SCALE GENOMIC DNA]</scope>
    <source>
        <strain evidence="3 4">GT1</strain>
    </source>
</reference>
<feature type="region of interest" description="Disordered" evidence="1">
    <location>
        <begin position="62"/>
        <end position="100"/>
    </location>
</feature>
<feature type="region of interest" description="Disordered" evidence="1">
    <location>
        <begin position="177"/>
        <end position="213"/>
    </location>
</feature>
<reference evidence="3 4" key="2">
    <citation type="submission" date="2013-05" db="EMBL/GenBank/DDBJ databases">
        <authorList>
            <person name="Sibley D."/>
            <person name="Venepally P."/>
            <person name="Karamycheva S."/>
            <person name="Hadjithomas M."/>
            <person name="Khan A."/>
            <person name="Brunk B."/>
            <person name="Roos D."/>
            <person name="Caler E."/>
            <person name="Lorenzi H."/>
        </authorList>
    </citation>
    <scope>NUCLEOTIDE SEQUENCE [LARGE SCALE GENOMIC DNA]</scope>
    <source>
        <strain evidence="3 4">GT1</strain>
    </source>
</reference>
<feature type="compositionally biased region" description="Polar residues" evidence="1">
    <location>
        <begin position="334"/>
        <end position="351"/>
    </location>
</feature>
<accession>S7WBR2</accession>
<organism evidence="3 4">
    <name type="scientific">Toxoplasma gondii (strain ATCC 50853 / GT1)</name>
    <dbReference type="NCBI Taxonomy" id="507601"/>
    <lineage>
        <taxon>Eukaryota</taxon>
        <taxon>Sar</taxon>
        <taxon>Alveolata</taxon>
        <taxon>Apicomplexa</taxon>
        <taxon>Conoidasida</taxon>
        <taxon>Coccidia</taxon>
        <taxon>Eucoccidiorida</taxon>
        <taxon>Eimeriorina</taxon>
        <taxon>Sarcocystidae</taxon>
        <taxon>Toxoplasma</taxon>
    </lineage>
</organism>
<dbReference type="Proteomes" id="UP000005641">
    <property type="component" value="Unassembled WGS sequence"/>
</dbReference>
<feature type="compositionally biased region" description="Low complexity" evidence="1">
    <location>
        <begin position="300"/>
        <end position="318"/>
    </location>
</feature>
<feature type="region of interest" description="Disordered" evidence="1">
    <location>
        <begin position="558"/>
        <end position="577"/>
    </location>
</feature>
<name>S7WBR2_TOXGG</name>
<feature type="compositionally biased region" description="Polar residues" evidence="1">
    <location>
        <begin position="204"/>
        <end position="213"/>
    </location>
</feature>
<evidence type="ECO:0000256" key="2">
    <source>
        <dbReference type="SAM" id="SignalP"/>
    </source>
</evidence>
<feature type="region of interest" description="Disordered" evidence="1">
    <location>
        <begin position="232"/>
        <end position="361"/>
    </location>
</feature>